<evidence type="ECO:0000313" key="3">
    <source>
        <dbReference type="EMBL" id="GAA1776398.1"/>
    </source>
</evidence>
<keyword evidence="2" id="KW-1133">Transmembrane helix</keyword>
<dbReference type="InterPro" id="IPR025443">
    <property type="entry name" value="DUF4307"/>
</dbReference>
<keyword evidence="4" id="KW-1185">Reference proteome</keyword>
<dbReference type="RefSeq" id="WP_344069201.1">
    <property type="nucleotide sequence ID" value="NZ_BAAAPN010000105.1"/>
</dbReference>
<protein>
    <recommendedName>
        <fullName evidence="5">DUF4307 domain-containing protein</fullName>
    </recommendedName>
</protein>
<reference evidence="3 4" key="1">
    <citation type="journal article" date="2019" name="Int. J. Syst. Evol. Microbiol.">
        <title>The Global Catalogue of Microorganisms (GCM) 10K type strain sequencing project: providing services to taxonomists for standard genome sequencing and annotation.</title>
        <authorList>
            <consortium name="The Broad Institute Genomics Platform"/>
            <consortium name="The Broad Institute Genome Sequencing Center for Infectious Disease"/>
            <person name="Wu L."/>
            <person name="Ma J."/>
        </authorList>
    </citation>
    <scope>NUCLEOTIDE SEQUENCE [LARGE SCALE GENOMIC DNA]</scope>
    <source>
        <strain evidence="3 4">JCM 15591</strain>
    </source>
</reference>
<evidence type="ECO:0000256" key="1">
    <source>
        <dbReference type="SAM" id="MobiDB-lite"/>
    </source>
</evidence>
<feature type="region of interest" description="Disordered" evidence="1">
    <location>
        <begin position="1"/>
        <end position="20"/>
    </location>
</feature>
<dbReference type="Proteomes" id="UP001501475">
    <property type="component" value="Unassembled WGS sequence"/>
</dbReference>
<dbReference type="EMBL" id="BAAAPN010000105">
    <property type="protein sequence ID" value="GAA1776398.1"/>
    <property type="molecule type" value="Genomic_DNA"/>
</dbReference>
<gene>
    <name evidence="3" type="ORF">GCM10009810_36880</name>
</gene>
<evidence type="ECO:0008006" key="5">
    <source>
        <dbReference type="Google" id="ProtNLM"/>
    </source>
</evidence>
<accession>A0ABN2L5X7</accession>
<evidence type="ECO:0000256" key="2">
    <source>
        <dbReference type="SAM" id="Phobius"/>
    </source>
</evidence>
<keyword evidence="2" id="KW-0812">Transmembrane</keyword>
<name>A0ABN2L5X7_9MICO</name>
<organism evidence="3 4">
    <name type="scientific">Nostocoides vanveenii</name>
    <dbReference type="NCBI Taxonomy" id="330835"/>
    <lineage>
        <taxon>Bacteria</taxon>
        <taxon>Bacillati</taxon>
        <taxon>Actinomycetota</taxon>
        <taxon>Actinomycetes</taxon>
        <taxon>Micrococcales</taxon>
        <taxon>Intrasporangiaceae</taxon>
        <taxon>Nostocoides</taxon>
    </lineage>
</organism>
<dbReference type="Pfam" id="PF14155">
    <property type="entry name" value="DUF4307"/>
    <property type="match status" value="1"/>
</dbReference>
<keyword evidence="2" id="KW-0472">Membrane</keyword>
<sequence length="149" mass="15652">MAPATPEPPEDSMTNLPGNDVDFDAEEAAAEAAGRRIDRRPLLLALLGVAAAMAVVVWFAVSATHGRVSWQTTGYDVVDAQRVDVRFTVHRPADVAVTCQLKAMDQAFAAVGLLDVTIPAGPEVDVAQRATIRTTALAVTGTVLTCKPA</sequence>
<comment type="caution">
    <text evidence="3">The sequence shown here is derived from an EMBL/GenBank/DDBJ whole genome shotgun (WGS) entry which is preliminary data.</text>
</comment>
<feature type="transmembrane region" description="Helical" evidence="2">
    <location>
        <begin position="42"/>
        <end position="61"/>
    </location>
</feature>
<proteinExistence type="predicted"/>
<evidence type="ECO:0000313" key="4">
    <source>
        <dbReference type="Proteomes" id="UP001501475"/>
    </source>
</evidence>